<dbReference type="PANTHER" id="PTHR12093">
    <property type="entry name" value="NCK-ASSOCIATED PROTEIN 1"/>
    <property type="match status" value="1"/>
</dbReference>
<name>A0A7J0DYY4_9ERIC</name>
<evidence type="ECO:0000313" key="4">
    <source>
        <dbReference type="Proteomes" id="UP000585474"/>
    </source>
</evidence>
<evidence type="ECO:0000256" key="1">
    <source>
        <dbReference type="ARBA" id="ARBA00037947"/>
    </source>
</evidence>
<comment type="similarity">
    <text evidence="1">Belongs to the HEM-1/HEM-2 family.</text>
</comment>
<proteinExistence type="inferred from homology"/>
<feature type="compositionally biased region" description="Polar residues" evidence="2">
    <location>
        <begin position="28"/>
        <end position="38"/>
    </location>
</feature>
<dbReference type="Proteomes" id="UP000585474">
    <property type="component" value="Unassembled WGS sequence"/>
</dbReference>
<dbReference type="PANTHER" id="PTHR12093:SF10">
    <property type="entry name" value="MEMBRANE-ASSOCIATED PROTEIN HEM"/>
    <property type="match status" value="1"/>
</dbReference>
<keyword evidence="4" id="KW-1185">Reference proteome</keyword>
<dbReference type="GO" id="GO:0030866">
    <property type="term" value="P:cortical actin cytoskeleton organization"/>
    <property type="evidence" value="ECO:0007669"/>
    <property type="project" value="TreeGrafter"/>
</dbReference>
<dbReference type="AlphaFoldDB" id="A0A7J0DYY4"/>
<dbReference type="GO" id="GO:0000902">
    <property type="term" value="P:cell morphogenesis"/>
    <property type="evidence" value="ECO:0007669"/>
    <property type="project" value="TreeGrafter"/>
</dbReference>
<evidence type="ECO:0000256" key="2">
    <source>
        <dbReference type="SAM" id="MobiDB-lite"/>
    </source>
</evidence>
<reference evidence="4" key="1">
    <citation type="submission" date="2019-07" db="EMBL/GenBank/DDBJ databases">
        <title>De Novo Assembly of kiwifruit Actinidia rufa.</title>
        <authorList>
            <person name="Sugita-Konishi S."/>
            <person name="Sato K."/>
            <person name="Mori E."/>
            <person name="Abe Y."/>
            <person name="Kisaki G."/>
            <person name="Hamano K."/>
            <person name="Suezawa K."/>
            <person name="Otani M."/>
            <person name="Fukuda T."/>
            <person name="Manabe T."/>
            <person name="Gomi K."/>
            <person name="Tabuchi M."/>
            <person name="Akimitsu K."/>
            <person name="Kataoka I."/>
        </authorList>
    </citation>
    <scope>NUCLEOTIDE SEQUENCE [LARGE SCALE GENOMIC DNA]</scope>
    <source>
        <strain evidence="4">cv. Fuchu</strain>
    </source>
</reference>
<organism evidence="3 4">
    <name type="scientific">Actinidia rufa</name>
    <dbReference type="NCBI Taxonomy" id="165716"/>
    <lineage>
        <taxon>Eukaryota</taxon>
        <taxon>Viridiplantae</taxon>
        <taxon>Streptophyta</taxon>
        <taxon>Embryophyta</taxon>
        <taxon>Tracheophyta</taxon>
        <taxon>Spermatophyta</taxon>
        <taxon>Magnoliopsida</taxon>
        <taxon>eudicotyledons</taxon>
        <taxon>Gunneridae</taxon>
        <taxon>Pentapetalae</taxon>
        <taxon>asterids</taxon>
        <taxon>Ericales</taxon>
        <taxon>Actinidiaceae</taxon>
        <taxon>Actinidia</taxon>
    </lineage>
</organism>
<feature type="region of interest" description="Disordered" evidence="2">
    <location>
        <begin position="1"/>
        <end position="50"/>
    </location>
</feature>
<evidence type="ECO:0000313" key="3">
    <source>
        <dbReference type="EMBL" id="GFS44998.1"/>
    </source>
</evidence>
<dbReference type="OrthoDB" id="1403797at2759"/>
<gene>
    <name evidence="3" type="ORF">Acr_00g0093510</name>
</gene>
<dbReference type="GO" id="GO:0030031">
    <property type="term" value="P:cell projection assembly"/>
    <property type="evidence" value="ECO:0007669"/>
    <property type="project" value="TreeGrafter"/>
</dbReference>
<dbReference type="InterPro" id="IPR019137">
    <property type="entry name" value="Nck-associated_protein-1"/>
</dbReference>
<comment type="caution">
    <text evidence="3">The sequence shown here is derived from an EMBL/GenBank/DDBJ whole genome shotgun (WGS) entry which is preliminary data.</text>
</comment>
<accession>A0A7J0DYY4</accession>
<protein>
    <submittedName>
        <fullName evidence="3">Transcription activator</fullName>
    </submittedName>
</protein>
<dbReference type="GO" id="GO:0031209">
    <property type="term" value="C:SCAR complex"/>
    <property type="evidence" value="ECO:0007669"/>
    <property type="project" value="TreeGrafter"/>
</dbReference>
<dbReference type="GO" id="GO:0016477">
    <property type="term" value="P:cell migration"/>
    <property type="evidence" value="ECO:0007669"/>
    <property type="project" value="TreeGrafter"/>
</dbReference>
<sequence>MYFRQHPRLGNRGNTKGQRGGPEYLGQEMTSQMTSRGSRNGGSEGTVQSLGGSHKGLNMQWVYQLTEVAEGLMAKMYRLNQILDYPDSVGHVFSDAFWKAGVFPNHPKICILLSKKFPEHHSKLQLERVDKVALDALNDGAEVHLQSLEPWVQV</sequence>
<dbReference type="EMBL" id="BJWL01000442">
    <property type="protein sequence ID" value="GFS44998.1"/>
    <property type="molecule type" value="Genomic_DNA"/>
</dbReference>